<reference evidence="1 2" key="1">
    <citation type="submission" date="2013-03" db="EMBL/GenBank/DDBJ databases">
        <title>The Genome Sequence of Exophiala aquamarina CBS 119918.</title>
        <authorList>
            <consortium name="The Broad Institute Genomics Platform"/>
            <person name="Cuomo C."/>
            <person name="de Hoog S."/>
            <person name="Gorbushina A."/>
            <person name="Walker B."/>
            <person name="Young S.K."/>
            <person name="Zeng Q."/>
            <person name="Gargeya S."/>
            <person name="Fitzgerald M."/>
            <person name="Haas B."/>
            <person name="Abouelleil A."/>
            <person name="Allen A.W."/>
            <person name="Alvarado L."/>
            <person name="Arachchi H.M."/>
            <person name="Berlin A.M."/>
            <person name="Chapman S.B."/>
            <person name="Gainer-Dewar J."/>
            <person name="Goldberg J."/>
            <person name="Griggs A."/>
            <person name="Gujja S."/>
            <person name="Hansen M."/>
            <person name="Howarth C."/>
            <person name="Imamovic A."/>
            <person name="Ireland A."/>
            <person name="Larimer J."/>
            <person name="McCowan C."/>
            <person name="Murphy C."/>
            <person name="Pearson M."/>
            <person name="Poon T.W."/>
            <person name="Priest M."/>
            <person name="Roberts A."/>
            <person name="Saif S."/>
            <person name="Shea T."/>
            <person name="Sisk P."/>
            <person name="Sykes S."/>
            <person name="Wortman J."/>
            <person name="Nusbaum C."/>
            <person name="Birren B."/>
        </authorList>
    </citation>
    <scope>NUCLEOTIDE SEQUENCE [LARGE SCALE GENOMIC DNA]</scope>
    <source>
        <strain evidence="1 2">CBS 119918</strain>
    </source>
</reference>
<dbReference type="AlphaFoldDB" id="A0A072PLR8"/>
<name>A0A072PLR8_9EURO</name>
<dbReference type="Pfam" id="PF09056">
    <property type="entry name" value="Phospholip_A2_3"/>
    <property type="match status" value="1"/>
</dbReference>
<dbReference type="InterPro" id="IPR015141">
    <property type="entry name" value="PLipase_A2_prok/fun"/>
</dbReference>
<evidence type="ECO:0008006" key="3">
    <source>
        <dbReference type="Google" id="ProtNLM"/>
    </source>
</evidence>
<accession>A0A072PLR8</accession>
<dbReference type="RefSeq" id="XP_013263644.1">
    <property type="nucleotide sequence ID" value="XM_013408190.1"/>
</dbReference>
<proteinExistence type="predicted"/>
<keyword evidence="2" id="KW-1185">Reference proteome</keyword>
<sequence length="128" mass="14549">RLLSLRQSSSLETETDRLLFSTPISEFLIARDSRTPSELDWASNGCSFSPEEPLGFDFEPSCQRHDFGYRNYKAQRRFTDSGKASIDDNFKRDMDNQCATEGVLEDLCGGVADLYYQAVVNFGSRVKR</sequence>
<dbReference type="OrthoDB" id="5120271at2759"/>
<dbReference type="VEuPathDB" id="FungiDB:A1O9_02619"/>
<feature type="non-terminal residue" evidence="1">
    <location>
        <position position="128"/>
    </location>
</feature>
<evidence type="ECO:0000313" key="2">
    <source>
        <dbReference type="Proteomes" id="UP000027920"/>
    </source>
</evidence>
<dbReference type="InterPro" id="IPR036444">
    <property type="entry name" value="PLipase_A2_dom_sf"/>
</dbReference>
<dbReference type="SUPFAM" id="SSF48619">
    <property type="entry name" value="Phospholipase A2, PLA2"/>
    <property type="match status" value="1"/>
</dbReference>
<dbReference type="GeneID" id="25277560"/>
<dbReference type="GO" id="GO:0004623">
    <property type="term" value="F:phospholipase A2 activity"/>
    <property type="evidence" value="ECO:0007669"/>
    <property type="project" value="InterPro"/>
</dbReference>
<dbReference type="EMBL" id="AMGV01000002">
    <property type="protein sequence ID" value="KEF61054.1"/>
    <property type="molecule type" value="Genomic_DNA"/>
</dbReference>
<gene>
    <name evidence="1" type="ORF">A1O9_02619</name>
</gene>
<dbReference type="HOGENOM" id="CLU_053014_3_0_1"/>
<feature type="non-terminal residue" evidence="1">
    <location>
        <position position="1"/>
    </location>
</feature>
<organism evidence="1 2">
    <name type="scientific">Exophiala aquamarina CBS 119918</name>
    <dbReference type="NCBI Taxonomy" id="1182545"/>
    <lineage>
        <taxon>Eukaryota</taxon>
        <taxon>Fungi</taxon>
        <taxon>Dikarya</taxon>
        <taxon>Ascomycota</taxon>
        <taxon>Pezizomycotina</taxon>
        <taxon>Eurotiomycetes</taxon>
        <taxon>Chaetothyriomycetidae</taxon>
        <taxon>Chaetothyriales</taxon>
        <taxon>Herpotrichiellaceae</taxon>
        <taxon>Exophiala</taxon>
    </lineage>
</organism>
<dbReference type="GO" id="GO:0006644">
    <property type="term" value="P:phospholipid metabolic process"/>
    <property type="evidence" value="ECO:0007669"/>
    <property type="project" value="InterPro"/>
</dbReference>
<dbReference type="Proteomes" id="UP000027920">
    <property type="component" value="Unassembled WGS sequence"/>
</dbReference>
<dbReference type="GO" id="GO:0050482">
    <property type="term" value="P:arachidonate secretion"/>
    <property type="evidence" value="ECO:0007669"/>
    <property type="project" value="InterPro"/>
</dbReference>
<evidence type="ECO:0000313" key="1">
    <source>
        <dbReference type="EMBL" id="KEF61054.1"/>
    </source>
</evidence>
<dbReference type="Gene3D" id="1.20.90.10">
    <property type="entry name" value="Phospholipase A2 domain"/>
    <property type="match status" value="1"/>
</dbReference>
<protein>
    <recommendedName>
        <fullName evidence="3">Phospholipase A2</fullName>
    </recommendedName>
</protein>
<comment type="caution">
    <text evidence="1">The sequence shown here is derived from an EMBL/GenBank/DDBJ whole genome shotgun (WGS) entry which is preliminary data.</text>
</comment>